<gene>
    <name evidence="13" type="ORF">BDV95DRAFT_588639</name>
</gene>
<comment type="similarity">
    <text evidence="2 9">Belongs to the glycosyl hydrolase 72 family.</text>
</comment>
<dbReference type="GO" id="GO:0042124">
    <property type="term" value="F:1,3-beta-glucanosyltransferase activity"/>
    <property type="evidence" value="ECO:0007669"/>
    <property type="project" value="TreeGrafter"/>
</dbReference>
<dbReference type="Gene3D" id="3.20.20.80">
    <property type="entry name" value="Glycosidases"/>
    <property type="match status" value="1"/>
</dbReference>
<evidence type="ECO:0000256" key="4">
    <source>
        <dbReference type="ARBA" id="ARBA00022729"/>
    </source>
</evidence>
<keyword evidence="11" id="KW-1133">Transmembrane helix</keyword>
<dbReference type="OrthoDB" id="3796639at2759"/>
<feature type="region of interest" description="Disordered" evidence="10">
    <location>
        <begin position="715"/>
        <end position="834"/>
    </location>
</feature>
<accession>A0A7C8I0M4</accession>
<dbReference type="GO" id="GO:0098552">
    <property type="term" value="C:side of membrane"/>
    <property type="evidence" value="ECO:0007669"/>
    <property type="project" value="UniProtKB-KW"/>
</dbReference>
<dbReference type="GO" id="GO:0031505">
    <property type="term" value="P:fungal-type cell wall organization"/>
    <property type="evidence" value="ECO:0007669"/>
    <property type="project" value="TreeGrafter"/>
</dbReference>
<feature type="compositionally biased region" description="Low complexity" evidence="10">
    <location>
        <begin position="765"/>
        <end position="791"/>
    </location>
</feature>
<dbReference type="EMBL" id="JAADJZ010000042">
    <property type="protein sequence ID" value="KAF2864672.1"/>
    <property type="molecule type" value="Genomic_DNA"/>
</dbReference>
<keyword evidence="5 9" id="KW-0472">Membrane</keyword>
<keyword evidence="6" id="KW-1015">Disulfide bond</keyword>
<feature type="transmembrane region" description="Helical" evidence="11">
    <location>
        <begin position="635"/>
        <end position="656"/>
    </location>
</feature>
<dbReference type="PANTHER" id="PTHR31468:SF2">
    <property type="entry name" value="1,3-BETA-GLUCANOSYLTRANSFERASE GAS1"/>
    <property type="match status" value="1"/>
</dbReference>
<dbReference type="Pfam" id="PF03198">
    <property type="entry name" value="Glyco_hydro_72"/>
    <property type="match status" value="1"/>
</dbReference>
<evidence type="ECO:0000313" key="14">
    <source>
        <dbReference type="Proteomes" id="UP000481861"/>
    </source>
</evidence>
<evidence type="ECO:0000259" key="12">
    <source>
        <dbReference type="SMART" id="SM00768"/>
    </source>
</evidence>
<protein>
    <recommendedName>
        <fullName evidence="9">1,3-beta-glucanosyltransferase</fullName>
        <ecNumber evidence="9">2.4.1.-</ecNumber>
    </recommendedName>
</protein>
<feature type="domain" description="X8" evidence="12">
    <location>
        <begin position="486"/>
        <end position="585"/>
    </location>
</feature>
<dbReference type="SUPFAM" id="SSF51445">
    <property type="entry name" value="(Trans)glycosidases"/>
    <property type="match status" value="1"/>
</dbReference>
<evidence type="ECO:0000256" key="8">
    <source>
        <dbReference type="ARBA" id="ARBA00023288"/>
    </source>
</evidence>
<sequence>MVKHCGYGSGPGQTRSQYWLLTRVPLHANHTTIACIPTYPQAGRPSLFSPFARLCSPSWIAPHSFTTRDKLYGTFLWLLDGDDRMALLRSLLWVSIWSCMIWPVLSMELDPIVVKGSHFFHQNSGDQFHLKGINYQGPESITELGFSDSSLDPLTNPTSCARDIPYLEQLGVNVVRLALFTANPAQAHVECMETLAEAGIYVFVELVNPQSFFSKRIAGSYVFLGWEAELFNRYTEIINSFAGFSNTMAFAIQGIIDPPNESNIYPMYKGLIRDIRSYLADKKYRKIPVGYVSPGHRVDGKPGTEDDDLLESEFMTCGDDGLADFRGIITPGPQQASCTTDESIKTQSKIFTSSSIQIPLFISGIGCPISPNTSTDDRNFSQIKTVFSDPLFSGGIVFDYFSSASNDSGVVQLTGEKTITTRSAFKALSSEFAAASPNATNAANYTPPAATVASCTATPSPGEWWANPKLPPAHYDRLCACMYSSLTCVANQERLKAMTLAAYQRQLLTTCRYVSDDLGFANCPGLDMRIDNGTYGAFSMCNRLQQYSYATNELWKASGKTDCDINGTASLLDQTVPSTDSACPNLMAQVGERGTGVLTATPSAAFAQPPPTSTTSTAPQSAQAQAPAFTTSAKVGLAVGVLGFSSSLVLGVLFMLQRKKMQRTTAAAAAQLREKSQDAWHGSGAPWREGRPPVEMDSRSPVELHHWCVPKEMGISTPRTLPISARRGPASLHGGGGDGSAQRAESMRVAVSPGSPAVESAQRRSGTVSPSSPAAGAATTTATTVMMRATSPQSQSQRSAVSPASSPTSTGDGVVSPALERRRGRPLLRIRTDL</sequence>
<proteinExistence type="inferred from homology"/>
<dbReference type="SMART" id="SM00768">
    <property type="entry name" value="X8"/>
    <property type="match status" value="1"/>
</dbReference>
<dbReference type="PANTHER" id="PTHR31468">
    <property type="entry name" value="1,3-BETA-GLUCANOSYLTRANSFERASE GAS1"/>
    <property type="match status" value="1"/>
</dbReference>
<evidence type="ECO:0000256" key="9">
    <source>
        <dbReference type="RuleBase" id="RU361209"/>
    </source>
</evidence>
<reference evidence="13 14" key="1">
    <citation type="submission" date="2020-01" db="EMBL/GenBank/DDBJ databases">
        <authorList>
            <consortium name="DOE Joint Genome Institute"/>
            <person name="Haridas S."/>
            <person name="Albert R."/>
            <person name="Binder M."/>
            <person name="Bloem J."/>
            <person name="Labutti K."/>
            <person name="Salamov A."/>
            <person name="Andreopoulos B."/>
            <person name="Baker S.E."/>
            <person name="Barry K."/>
            <person name="Bills G."/>
            <person name="Bluhm B.H."/>
            <person name="Cannon C."/>
            <person name="Castanera R."/>
            <person name="Culley D.E."/>
            <person name="Daum C."/>
            <person name="Ezra D."/>
            <person name="Gonzalez J.B."/>
            <person name="Henrissat B."/>
            <person name="Kuo A."/>
            <person name="Liang C."/>
            <person name="Lipzen A."/>
            <person name="Lutzoni F."/>
            <person name="Magnuson J."/>
            <person name="Mondo S."/>
            <person name="Nolan M."/>
            <person name="Ohm R."/>
            <person name="Pangilinan J."/>
            <person name="Park H.-J.H."/>
            <person name="Ramirez L."/>
            <person name="Alfaro M."/>
            <person name="Sun H."/>
            <person name="Tritt A."/>
            <person name="Yoshinaga Y."/>
            <person name="Zwiers L.-H.L."/>
            <person name="Turgeon B.G."/>
            <person name="Goodwin S.B."/>
            <person name="Spatafora J.W."/>
            <person name="Crous P.W."/>
            <person name="Grigoriev I.V."/>
        </authorList>
    </citation>
    <scope>NUCLEOTIDE SEQUENCE [LARGE SCALE GENOMIC DNA]</scope>
    <source>
        <strain evidence="13 14">CBS 611.86</strain>
    </source>
</reference>
<dbReference type="InterPro" id="IPR017853">
    <property type="entry name" value="GH"/>
</dbReference>
<evidence type="ECO:0000256" key="1">
    <source>
        <dbReference type="ARBA" id="ARBA00004609"/>
    </source>
</evidence>
<feature type="compositionally biased region" description="Basic and acidic residues" evidence="10">
    <location>
        <begin position="688"/>
        <end position="698"/>
    </location>
</feature>
<comment type="subcellular location">
    <subcellularLocation>
        <location evidence="1 9">Cell membrane</location>
        <topology evidence="1 9">Lipid-anchor</topology>
        <topology evidence="1 9">GPI-anchor</topology>
    </subcellularLocation>
</comment>
<feature type="compositionally biased region" description="Low complexity" evidence="10">
    <location>
        <begin position="799"/>
        <end position="810"/>
    </location>
</feature>
<keyword evidence="7" id="KW-0325">Glycoprotein</keyword>
<organism evidence="13 14">
    <name type="scientific">Massariosphaeria phaeospora</name>
    <dbReference type="NCBI Taxonomy" id="100035"/>
    <lineage>
        <taxon>Eukaryota</taxon>
        <taxon>Fungi</taxon>
        <taxon>Dikarya</taxon>
        <taxon>Ascomycota</taxon>
        <taxon>Pezizomycotina</taxon>
        <taxon>Dothideomycetes</taxon>
        <taxon>Pleosporomycetidae</taxon>
        <taxon>Pleosporales</taxon>
        <taxon>Pleosporales incertae sedis</taxon>
        <taxon>Massariosphaeria</taxon>
    </lineage>
</organism>
<evidence type="ECO:0000256" key="2">
    <source>
        <dbReference type="ARBA" id="ARBA00007528"/>
    </source>
</evidence>
<evidence type="ECO:0000256" key="5">
    <source>
        <dbReference type="ARBA" id="ARBA00023136"/>
    </source>
</evidence>
<feature type="region of interest" description="Disordered" evidence="10">
    <location>
        <begin position="672"/>
        <end position="698"/>
    </location>
</feature>
<evidence type="ECO:0000256" key="3">
    <source>
        <dbReference type="ARBA" id="ARBA00022622"/>
    </source>
</evidence>
<dbReference type="AlphaFoldDB" id="A0A7C8I0M4"/>
<keyword evidence="4" id="KW-0732">Signal</keyword>
<name>A0A7C8I0M4_9PLEO</name>
<keyword evidence="14" id="KW-1185">Reference proteome</keyword>
<keyword evidence="9 13" id="KW-0808">Transferase</keyword>
<dbReference type="InterPro" id="IPR004886">
    <property type="entry name" value="Glucanosyltransferase"/>
</dbReference>
<evidence type="ECO:0000256" key="11">
    <source>
        <dbReference type="SAM" id="Phobius"/>
    </source>
</evidence>
<dbReference type="Pfam" id="PF07983">
    <property type="entry name" value="X8"/>
    <property type="match status" value="1"/>
</dbReference>
<dbReference type="Proteomes" id="UP000481861">
    <property type="component" value="Unassembled WGS sequence"/>
</dbReference>
<keyword evidence="8 9" id="KW-0449">Lipoprotein</keyword>
<keyword evidence="11" id="KW-0812">Transmembrane</keyword>
<comment type="function">
    <text evidence="9">Splits internally a 1,3-beta-glucan molecule and transfers the newly generated reducing end (the donor) to the non-reducing end of another 1,3-beta-glucan molecule (the acceptor) forming a 1,3-beta linkage, resulting in the elongation of 1,3-beta-glucan chains in the cell wall.</text>
</comment>
<dbReference type="Gene3D" id="1.20.58.1040">
    <property type="match status" value="1"/>
</dbReference>
<evidence type="ECO:0000313" key="13">
    <source>
        <dbReference type="EMBL" id="KAF2864672.1"/>
    </source>
</evidence>
<keyword evidence="3 9" id="KW-0336">GPI-anchor</keyword>
<dbReference type="PROSITE" id="PS51257">
    <property type="entry name" value="PROKAR_LIPOPROTEIN"/>
    <property type="match status" value="1"/>
</dbReference>
<evidence type="ECO:0000256" key="6">
    <source>
        <dbReference type="ARBA" id="ARBA00023157"/>
    </source>
</evidence>
<dbReference type="EC" id="2.4.1.-" evidence="9"/>
<dbReference type="GO" id="GO:0071970">
    <property type="term" value="P:fungal-type cell wall (1-&gt;3)-beta-D-glucan biosynthetic process"/>
    <property type="evidence" value="ECO:0007669"/>
    <property type="project" value="TreeGrafter"/>
</dbReference>
<evidence type="ECO:0000256" key="7">
    <source>
        <dbReference type="ARBA" id="ARBA00023180"/>
    </source>
</evidence>
<evidence type="ECO:0000256" key="10">
    <source>
        <dbReference type="SAM" id="MobiDB-lite"/>
    </source>
</evidence>
<comment type="caution">
    <text evidence="13">The sequence shown here is derived from an EMBL/GenBank/DDBJ whole genome shotgun (WGS) entry which is preliminary data.</text>
</comment>
<dbReference type="GO" id="GO:0005886">
    <property type="term" value="C:plasma membrane"/>
    <property type="evidence" value="ECO:0007669"/>
    <property type="project" value="UniProtKB-SubCell"/>
</dbReference>
<dbReference type="InterPro" id="IPR012946">
    <property type="entry name" value="X8"/>
</dbReference>